<proteinExistence type="predicted"/>
<sequence>MFGDDLTDSGIAPLITNLATMMAKMKDMMEHLTQQDAAKKVTNDRRCRSRA</sequence>
<name>A0A8S9NU22_BRACR</name>
<evidence type="ECO:0000313" key="2">
    <source>
        <dbReference type="Proteomes" id="UP000712600"/>
    </source>
</evidence>
<organism evidence="1 2">
    <name type="scientific">Brassica cretica</name>
    <name type="common">Mustard</name>
    <dbReference type="NCBI Taxonomy" id="69181"/>
    <lineage>
        <taxon>Eukaryota</taxon>
        <taxon>Viridiplantae</taxon>
        <taxon>Streptophyta</taxon>
        <taxon>Embryophyta</taxon>
        <taxon>Tracheophyta</taxon>
        <taxon>Spermatophyta</taxon>
        <taxon>Magnoliopsida</taxon>
        <taxon>eudicotyledons</taxon>
        <taxon>Gunneridae</taxon>
        <taxon>Pentapetalae</taxon>
        <taxon>rosids</taxon>
        <taxon>malvids</taxon>
        <taxon>Brassicales</taxon>
        <taxon>Brassicaceae</taxon>
        <taxon>Brassiceae</taxon>
        <taxon>Brassica</taxon>
    </lineage>
</organism>
<reference evidence="1" key="1">
    <citation type="submission" date="2019-12" db="EMBL/GenBank/DDBJ databases">
        <title>Genome sequencing and annotation of Brassica cretica.</title>
        <authorList>
            <person name="Studholme D.J."/>
            <person name="Sarris P."/>
        </authorList>
    </citation>
    <scope>NUCLEOTIDE SEQUENCE</scope>
    <source>
        <strain evidence="1">PFS-109/04</strain>
        <tissue evidence="1">Leaf</tissue>
    </source>
</reference>
<comment type="caution">
    <text evidence="1">The sequence shown here is derived from an EMBL/GenBank/DDBJ whole genome shotgun (WGS) entry which is preliminary data.</text>
</comment>
<accession>A0A8S9NU22</accession>
<dbReference type="AlphaFoldDB" id="A0A8S9NU22"/>
<dbReference type="EMBL" id="QGKX02001521">
    <property type="protein sequence ID" value="KAF3507236.1"/>
    <property type="molecule type" value="Genomic_DNA"/>
</dbReference>
<dbReference type="Proteomes" id="UP000712600">
    <property type="component" value="Unassembled WGS sequence"/>
</dbReference>
<protein>
    <submittedName>
        <fullName evidence="1">Uncharacterized protein</fullName>
    </submittedName>
</protein>
<evidence type="ECO:0000313" key="1">
    <source>
        <dbReference type="EMBL" id="KAF3507236.1"/>
    </source>
</evidence>
<gene>
    <name evidence="1" type="ORF">F2Q69_00005477</name>
</gene>